<dbReference type="AlphaFoldDB" id="A0A1P8B759"/>
<reference evidence="2 3" key="1">
    <citation type="journal article" date="1999" name="Nature">
        <title>Sequence and analysis of chromosome 4 of the plant Arabidopsis thaliana.</title>
        <authorList>
            <consortium name="EU"/>
            <consortium name="CSHL and WU Arabidopsis Sequencing Project"/>
            <person name="Mayer K."/>
            <person name="Schuller C."/>
            <person name="Wambutt R."/>
            <person name="Murphy G."/>
            <person name="Volckaert G."/>
            <person name="Pohl T."/>
            <person name="Dusterhoft A."/>
            <person name="Stiekema W."/>
            <person name="Entian K.D."/>
            <person name="Terryn N."/>
            <person name="Harris B."/>
            <person name="Ansorge W."/>
            <person name="Brandt P."/>
            <person name="Grivell L."/>
            <person name="Rieger M."/>
            <person name="Weichselgartner M."/>
            <person name="de Simone V."/>
            <person name="Obermaier B."/>
            <person name="Mache R."/>
            <person name="Muller M."/>
            <person name="Kreis M."/>
            <person name="Delseny M."/>
            <person name="Puigdomenech P."/>
            <person name="Watson M."/>
            <person name="Schmidtheini T."/>
            <person name="Reichert B."/>
            <person name="Portatelle D."/>
            <person name="Perez-Alonso M."/>
            <person name="Boutry M."/>
            <person name="Bancroft I."/>
            <person name="Vos P."/>
            <person name="Hoheisel J."/>
            <person name="Zimmermann W."/>
            <person name="Wedler H."/>
            <person name="Ridley P."/>
            <person name="Langham S.A."/>
            <person name="McCullagh B."/>
            <person name="Bilham L."/>
            <person name="Robben J."/>
            <person name="Van der Schueren J."/>
            <person name="Grymonprez B."/>
            <person name="Chuang Y.J."/>
            <person name="Vandenbussche F."/>
            <person name="Braeken M."/>
            <person name="Weltjens I."/>
            <person name="Voet M."/>
            <person name="Bastiaens I."/>
            <person name="Aert R."/>
            <person name="Defoor E."/>
            <person name="Weitzenegger T."/>
            <person name="Bothe G."/>
            <person name="Ramsperger U."/>
            <person name="Hilbert H."/>
            <person name="Braun M."/>
            <person name="Holzer E."/>
            <person name="Brandt A."/>
            <person name="Peters S."/>
            <person name="van Staveren M."/>
            <person name="Dirske W."/>
            <person name="Mooijman P."/>
            <person name="Klein Lankhorst R."/>
            <person name="Rose M."/>
            <person name="Hauf J."/>
            <person name="Kotter P."/>
            <person name="Berneiser S."/>
            <person name="Hempel S."/>
            <person name="Feldpausch M."/>
            <person name="Lamberth S."/>
            <person name="Van den Daele H."/>
            <person name="De Keyser A."/>
            <person name="Buysshaert C."/>
            <person name="Gielen J."/>
            <person name="Villarroel R."/>
            <person name="De Clercq R."/>
            <person name="Van Montagu M."/>
            <person name="Rogers J."/>
            <person name="Cronin A."/>
            <person name="Quail M."/>
            <person name="Bray-Allen S."/>
            <person name="Clark L."/>
            <person name="Doggett J."/>
            <person name="Hall S."/>
            <person name="Kay M."/>
            <person name="Lennard N."/>
            <person name="McLay K."/>
            <person name="Mayes R."/>
            <person name="Pettett A."/>
            <person name="Rajandream M.A."/>
            <person name="Lyne M."/>
            <person name="Benes V."/>
            <person name="Rechmann S."/>
            <person name="Borkova D."/>
            <person name="Blocker H."/>
            <person name="Scharfe M."/>
            <person name="Grimm M."/>
            <person name="Lohnert T.H."/>
            <person name="Dose S."/>
            <person name="de Haan M."/>
            <person name="Maarse A."/>
            <person name="Schafer M."/>
            <person name="Muller-Auer S."/>
            <person name="Gabel C."/>
            <person name="Fuchs M."/>
            <person name="Fartmann B."/>
            <person name="Granderath K."/>
            <person name="Dauner D."/>
            <person name="Herzl A."/>
            <person name="Neumann S."/>
            <person name="Argiriou A."/>
            <person name="Vitale D."/>
            <person name="Liguori R."/>
            <person name="Piravandi E."/>
            <person name="Massenet O."/>
            <person name="Quigley F."/>
            <person name="Clabauld G."/>
            <person name="Mundlein A."/>
            <person name="Felber R."/>
            <person name="Schnabl S."/>
            <person name="Hiller R."/>
            <person name="Schmidt W."/>
            <person name="Lecharny A."/>
            <person name="Aubourg S."/>
            <person name="Chefdor F."/>
            <person name="Cooke R."/>
            <person name="Berger C."/>
            <person name="Montfort A."/>
            <person name="Casacuberta E."/>
            <person name="Gibbons T."/>
            <person name="Weber N."/>
            <person name="Vandenbol M."/>
            <person name="Bargues M."/>
            <person name="Terol J."/>
            <person name="Torres A."/>
            <person name="Perez-Perez A."/>
            <person name="Purnelle B."/>
            <person name="Bent E."/>
            <person name="Johnson S."/>
            <person name="Tacon D."/>
            <person name="Jesse T."/>
            <person name="Heijnen L."/>
            <person name="Schwarz S."/>
            <person name="Scholler P."/>
            <person name="Heber S."/>
            <person name="Francs P."/>
            <person name="Bielke C."/>
            <person name="Frishman D."/>
            <person name="Haase D."/>
            <person name="Lemcke K."/>
            <person name="Mewes H.W."/>
            <person name="Stocker S."/>
            <person name="Zaccaria P."/>
            <person name="Bevan M."/>
            <person name="Wilson R.K."/>
            <person name="de la Bastide M."/>
            <person name="Habermann K."/>
            <person name="Parnell L."/>
            <person name="Dedhia N."/>
            <person name="Gnoj L."/>
            <person name="Schutz K."/>
            <person name="Huang E."/>
            <person name="Spiegel L."/>
            <person name="Sehkon M."/>
            <person name="Murray J."/>
            <person name="Sheet P."/>
            <person name="Cordes M."/>
            <person name="Abu-Threideh J."/>
            <person name="Stoneking T."/>
            <person name="Kalicki J."/>
            <person name="Graves T."/>
            <person name="Harmon G."/>
            <person name="Edwards J."/>
            <person name="Latreille P."/>
            <person name="Courtney L."/>
            <person name="Cloud J."/>
            <person name="Abbott A."/>
            <person name="Scott K."/>
            <person name="Johnson D."/>
            <person name="Minx P."/>
            <person name="Bentley D."/>
            <person name="Fulton B."/>
            <person name="Miller N."/>
            <person name="Greco T."/>
            <person name="Kemp K."/>
            <person name="Kramer J."/>
            <person name="Fulton L."/>
            <person name="Mardis E."/>
            <person name="Dante M."/>
            <person name="Pepin K."/>
            <person name="Hillier L."/>
            <person name="Nelson J."/>
            <person name="Spieth J."/>
            <person name="Ryan E."/>
            <person name="Andrews S."/>
            <person name="Geisel C."/>
            <person name="Layman D."/>
            <person name="Du H."/>
            <person name="Ali J."/>
            <person name="Berghoff A."/>
            <person name="Jones K."/>
            <person name="Drone K."/>
            <person name="Cotton M."/>
            <person name="Joshu C."/>
            <person name="Antonoiu B."/>
            <person name="Zidanic M."/>
            <person name="Strong C."/>
            <person name="Sun H."/>
            <person name="Lamar B."/>
            <person name="Yordan C."/>
            <person name="Ma P."/>
            <person name="Zhong J."/>
            <person name="Preston R."/>
            <person name="Vil D."/>
            <person name="Shekher M."/>
            <person name="Matero A."/>
            <person name="Shah R."/>
            <person name="Swaby I.K."/>
            <person name="O'Shaughnessy A."/>
            <person name="Rodriguez M."/>
            <person name="Hoffmann J."/>
            <person name="Till S."/>
            <person name="Granat S."/>
            <person name="Shohdy N."/>
            <person name="Hasegawa A."/>
            <person name="Hameed A."/>
            <person name="Lodhi M."/>
            <person name="Johnson A."/>
            <person name="Chen E."/>
            <person name="Marra M."/>
            <person name="Martienssen R."/>
            <person name="McCombie W.R."/>
        </authorList>
    </citation>
    <scope>NUCLEOTIDE SEQUENCE [LARGE SCALE GENOMIC DNA]</scope>
    <source>
        <strain evidence="3">cv. Columbia</strain>
    </source>
</reference>
<dbReference type="OMA" id="FFRAFRM"/>
<dbReference type="Proteomes" id="UP000006548">
    <property type="component" value="Chromosome 4"/>
</dbReference>
<evidence type="ECO:0000313" key="2">
    <source>
        <dbReference type="EMBL" id="ANM67427.1"/>
    </source>
</evidence>
<proteinExistence type="predicted"/>
<dbReference type="ExpressionAtlas" id="A0A1P8B759">
    <property type="expression patterns" value="baseline and differential"/>
</dbReference>
<feature type="non-terminal residue" evidence="2">
    <location>
        <position position="288"/>
    </location>
</feature>
<dbReference type="RefSeq" id="NP_001329258.1">
    <property type="nucleotide sequence ID" value="NM_001340473.1"/>
</dbReference>
<dbReference type="GeneID" id="825715"/>
<feature type="region of interest" description="Disordered" evidence="1">
    <location>
        <begin position="1"/>
        <end position="41"/>
    </location>
</feature>
<organism evidence="2 3">
    <name type="scientific">Arabidopsis thaliana</name>
    <name type="common">Mouse-ear cress</name>
    <dbReference type="NCBI Taxonomy" id="3702"/>
    <lineage>
        <taxon>Eukaryota</taxon>
        <taxon>Viridiplantae</taxon>
        <taxon>Streptophyta</taxon>
        <taxon>Embryophyta</taxon>
        <taxon>Tracheophyta</taxon>
        <taxon>Spermatophyta</taxon>
        <taxon>Magnoliopsida</taxon>
        <taxon>eudicotyledons</taxon>
        <taxon>Gunneridae</taxon>
        <taxon>Pentapetalae</taxon>
        <taxon>rosids</taxon>
        <taxon>malvids</taxon>
        <taxon>Brassicales</taxon>
        <taxon>Brassicaceae</taxon>
        <taxon>Camelineae</taxon>
        <taxon>Arabidopsis</taxon>
    </lineage>
</organism>
<dbReference type="EMBL" id="CP002687">
    <property type="protein sequence ID" value="ANM67427.1"/>
    <property type="molecule type" value="Genomic_DNA"/>
</dbReference>
<evidence type="ECO:0000256" key="1">
    <source>
        <dbReference type="SAM" id="MobiDB-lite"/>
    </source>
</evidence>
<protein>
    <submittedName>
        <fullName evidence="2">Transcription repressor</fullName>
    </submittedName>
</protein>
<feature type="compositionally biased region" description="Pro residues" evidence="1">
    <location>
        <begin position="1"/>
        <end position="21"/>
    </location>
</feature>
<dbReference type="TAIR" id="AT4G04030">
    <property type="gene designation" value="OFP9"/>
</dbReference>
<reference evidence="3" key="2">
    <citation type="journal article" date="2017" name="Plant J.">
        <title>Araport11: a complete reannotation of the Arabidopsis thaliana reference genome.</title>
        <authorList>
            <person name="Cheng C.Y."/>
            <person name="Krishnakumar V."/>
            <person name="Chan A.P."/>
            <person name="Thibaud-Nissen F."/>
            <person name="Schobel S."/>
            <person name="Town C.D."/>
        </authorList>
    </citation>
    <scope>GENOME REANNOTATION</scope>
    <source>
        <strain evidence="3">cv. Columbia</strain>
    </source>
</reference>
<evidence type="ECO:0000313" key="3">
    <source>
        <dbReference type="Proteomes" id="UP000006548"/>
    </source>
</evidence>
<accession>A0A1P8B759</accession>
<sequence>MLARAPAPPLLLPSPNPPPCALPQDLTSLVSPSEPPDPPDPPDYLVGASNSFLSILLLRSSDLGSDLVQALSPLDLGFALRSITAVCSSWYQVFPLACLELWFSIPHLSHPLVTLSKGFVSLKGSNFFEFFTFFWNMPSFILQFPHHEDVMISTSFRLVLPQYEAVMILLKLKLFLPHYEDVLFSIGLRIQLLLPQYEVGLILYKLRLLLPHYEDVIQKLWLRAIHVIVSLVWFLEISRRIKEKTYDVLTRNDLGSWTPDLFIEKWWFSQPHTSPKLRFFSHLVGSRS</sequence>
<name>A0A1P8B759_ARATH</name>
<gene>
    <name evidence="2 4" type="primary">OFP9</name>
    <name evidence="2" type="synonym">ATOFP9</name>
    <name evidence="2" type="synonym">ovate family protein 9</name>
    <name evidence="2" type="ordered locus">At4g04030</name>
    <name evidence="2" type="ORF">T24H24.4</name>
    <name evidence="2" type="ORF">T24H24_4</name>
</gene>
<keyword evidence="3" id="KW-1185">Reference proteome</keyword>
<evidence type="ECO:0000313" key="4">
    <source>
        <dbReference type="TAIR" id="AT4G04030"/>
    </source>
</evidence>